<evidence type="ECO:0000313" key="7">
    <source>
        <dbReference type="Proteomes" id="UP000241074"/>
    </source>
</evidence>
<dbReference type="KEGG" id="xba:C7S18_01000"/>
<sequence>MPVTNQEPAITVLLDRWRAGDLDAEAALIRHIYPMMKQLAQSQIKHQHERLTLSATELAHEAYLRLRDQQHFTWHNRQHFFAIAATVVRRVVVDYLRERFAGKRGGGKLFVDFADFKQESELAVAAEAVDWIAVDQALGKLTAMDPVCARIVELKLFTPLSAEEIAQTCQISEATVGRHWRFARNWLSKELETNQIPDVS</sequence>
<dbReference type="RefSeq" id="WP_106889789.1">
    <property type="nucleotide sequence ID" value="NZ_CP027860.1"/>
</dbReference>
<dbReference type="InterPro" id="IPR014284">
    <property type="entry name" value="RNA_pol_sigma-70_dom"/>
</dbReference>
<keyword evidence="4" id="KW-0804">Transcription</keyword>
<dbReference type="PANTHER" id="PTHR43133:SF39">
    <property type="entry name" value="SIMILAR TO RNA POLYMERASE SIGMA-E FACTOR"/>
    <property type="match status" value="1"/>
</dbReference>
<dbReference type="PANTHER" id="PTHR43133">
    <property type="entry name" value="RNA POLYMERASE ECF-TYPE SIGMA FACTO"/>
    <property type="match status" value="1"/>
</dbReference>
<feature type="domain" description="RNA polymerase sigma-70 ECF-like HTH" evidence="5">
    <location>
        <begin position="10"/>
        <end position="192"/>
    </location>
</feature>
<dbReference type="GO" id="GO:0016987">
    <property type="term" value="F:sigma factor activity"/>
    <property type="evidence" value="ECO:0007669"/>
    <property type="project" value="UniProtKB-KW"/>
</dbReference>
<dbReference type="NCBIfam" id="TIGR02937">
    <property type="entry name" value="sigma70-ECF"/>
    <property type="match status" value="1"/>
</dbReference>
<dbReference type="InterPro" id="IPR013324">
    <property type="entry name" value="RNA_pol_sigma_r3/r4-like"/>
</dbReference>
<name>A0A2P1PLY3_9GAMM</name>
<dbReference type="SUPFAM" id="SSF88946">
    <property type="entry name" value="Sigma2 domain of RNA polymerase sigma factors"/>
    <property type="match status" value="1"/>
</dbReference>
<keyword evidence="2" id="KW-0805">Transcription regulation</keyword>
<evidence type="ECO:0000313" key="6">
    <source>
        <dbReference type="EMBL" id="AVP95860.1"/>
    </source>
</evidence>
<dbReference type="InterPro" id="IPR053812">
    <property type="entry name" value="HTH_Sigma70_ECF-like"/>
</dbReference>
<evidence type="ECO:0000256" key="1">
    <source>
        <dbReference type="ARBA" id="ARBA00010641"/>
    </source>
</evidence>
<gene>
    <name evidence="6" type="ORF">C7S18_01000</name>
</gene>
<organism evidence="6 7">
    <name type="scientific">Ahniella affigens</name>
    <dbReference type="NCBI Taxonomy" id="2021234"/>
    <lineage>
        <taxon>Bacteria</taxon>
        <taxon>Pseudomonadati</taxon>
        <taxon>Pseudomonadota</taxon>
        <taxon>Gammaproteobacteria</taxon>
        <taxon>Lysobacterales</taxon>
        <taxon>Rhodanobacteraceae</taxon>
        <taxon>Ahniella</taxon>
    </lineage>
</organism>
<evidence type="ECO:0000256" key="3">
    <source>
        <dbReference type="ARBA" id="ARBA00023082"/>
    </source>
</evidence>
<dbReference type="InterPro" id="IPR013325">
    <property type="entry name" value="RNA_pol_sigma_r2"/>
</dbReference>
<dbReference type="InterPro" id="IPR036388">
    <property type="entry name" value="WH-like_DNA-bd_sf"/>
</dbReference>
<dbReference type="NCBIfam" id="TIGR02999">
    <property type="entry name" value="Sig-70_X6"/>
    <property type="match status" value="1"/>
</dbReference>
<dbReference type="EMBL" id="CP027860">
    <property type="protein sequence ID" value="AVP95860.1"/>
    <property type="molecule type" value="Genomic_DNA"/>
</dbReference>
<reference evidence="6 7" key="1">
    <citation type="submission" date="2018-03" db="EMBL/GenBank/DDBJ databases">
        <title>Ahniella affigens gen. nov., sp. nov., a gammaproteobacterium isolated from sandy soil near a stream.</title>
        <authorList>
            <person name="Ko Y."/>
            <person name="Kim J.-H."/>
        </authorList>
    </citation>
    <scope>NUCLEOTIDE SEQUENCE [LARGE SCALE GENOMIC DNA]</scope>
    <source>
        <strain evidence="6 7">D13</strain>
    </source>
</reference>
<dbReference type="Pfam" id="PF07638">
    <property type="entry name" value="Sigma70_ECF"/>
    <property type="match status" value="1"/>
</dbReference>
<accession>A0A2P1PLY3</accession>
<evidence type="ECO:0000259" key="5">
    <source>
        <dbReference type="Pfam" id="PF07638"/>
    </source>
</evidence>
<keyword evidence="3" id="KW-0731">Sigma factor</keyword>
<dbReference type="Gene3D" id="1.10.1740.10">
    <property type="match status" value="1"/>
</dbReference>
<comment type="similarity">
    <text evidence="1">Belongs to the sigma-70 factor family. ECF subfamily.</text>
</comment>
<keyword evidence="7" id="KW-1185">Reference proteome</keyword>
<dbReference type="Gene3D" id="1.10.10.10">
    <property type="entry name" value="Winged helix-like DNA-binding domain superfamily/Winged helix DNA-binding domain"/>
    <property type="match status" value="1"/>
</dbReference>
<dbReference type="Proteomes" id="UP000241074">
    <property type="component" value="Chromosome"/>
</dbReference>
<dbReference type="SUPFAM" id="SSF88659">
    <property type="entry name" value="Sigma3 and sigma4 domains of RNA polymerase sigma factors"/>
    <property type="match status" value="1"/>
</dbReference>
<dbReference type="InterPro" id="IPR039425">
    <property type="entry name" value="RNA_pol_sigma-70-like"/>
</dbReference>
<dbReference type="AlphaFoldDB" id="A0A2P1PLY3"/>
<protein>
    <submittedName>
        <fullName evidence="6">RNA polymerase subunit sigma-70</fullName>
    </submittedName>
</protein>
<reference evidence="6 7" key="2">
    <citation type="submission" date="2018-03" db="EMBL/GenBank/DDBJ databases">
        <authorList>
            <person name="Keele B.F."/>
        </authorList>
    </citation>
    <scope>NUCLEOTIDE SEQUENCE [LARGE SCALE GENOMIC DNA]</scope>
    <source>
        <strain evidence="6 7">D13</strain>
    </source>
</reference>
<evidence type="ECO:0000256" key="4">
    <source>
        <dbReference type="ARBA" id="ARBA00023163"/>
    </source>
</evidence>
<dbReference type="GO" id="GO:0006352">
    <property type="term" value="P:DNA-templated transcription initiation"/>
    <property type="evidence" value="ECO:0007669"/>
    <property type="project" value="InterPro"/>
</dbReference>
<dbReference type="OrthoDB" id="6023540at2"/>
<dbReference type="InterPro" id="IPR011517">
    <property type="entry name" value="RNA_pol_sigma70_ECF-like"/>
</dbReference>
<evidence type="ECO:0000256" key="2">
    <source>
        <dbReference type="ARBA" id="ARBA00023015"/>
    </source>
</evidence>
<proteinExistence type="inferred from homology"/>